<proteinExistence type="inferred from homology"/>
<accession>A0A381NA47</accession>
<dbReference type="EMBL" id="UINC01000222">
    <property type="protein sequence ID" value="SUZ51490.1"/>
    <property type="molecule type" value="Genomic_DNA"/>
</dbReference>
<gene>
    <name evidence="5" type="ORF">METZ01_LOCUS4344</name>
</gene>
<keyword evidence="2" id="KW-0689">Ribosomal protein</keyword>
<dbReference type="FunFam" id="1.10.287.610:FF:000001">
    <property type="entry name" value="30S ribosomal protein S2"/>
    <property type="match status" value="1"/>
</dbReference>
<feature type="region of interest" description="Disordered" evidence="4">
    <location>
        <begin position="224"/>
        <end position="339"/>
    </location>
</feature>
<dbReference type="PRINTS" id="PR00395">
    <property type="entry name" value="RIBOSOMALS2"/>
</dbReference>
<sequence>MPDVGLEQLLEAGVHFGHQTRRWNPKMKPFIFTERNGIHIIDLRKTLDRLKLAQQAAREVVLRGDKVLFVCTKKQLRSIIETEAEESGAFFVTERWLGGMLTNFQTIRKQIRRLKELERGQQENAFEFYTKKERLMLDRERIKLDKYLGGVKDMGRLPGAIFVIDAKREVIAVREAAKLGIPIIAITDSNADPDLIDFPIPGNDDAIRSVSLITHAIAESISVASKEVPDSERRRIDDLEATTYSTETGETTEKQRPQRRKPRRKRRPRPEVIAQHLSSEDRVESTSDKEDSVAESEPDNSVQDEGLAPPEAVGTEDEVDVGPDGSLGVEDVAEGEKDE</sequence>
<dbReference type="CDD" id="cd01425">
    <property type="entry name" value="RPS2"/>
    <property type="match status" value="1"/>
</dbReference>
<dbReference type="PANTHER" id="PTHR12534:SF0">
    <property type="entry name" value="SMALL RIBOSOMAL SUBUNIT PROTEIN US2M"/>
    <property type="match status" value="1"/>
</dbReference>
<dbReference type="Gene3D" id="1.10.287.610">
    <property type="entry name" value="Helix hairpin bin"/>
    <property type="match status" value="1"/>
</dbReference>
<feature type="compositionally biased region" description="Basic and acidic residues" evidence="4">
    <location>
        <begin position="227"/>
        <end position="238"/>
    </location>
</feature>
<dbReference type="InterPro" id="IPR018130">
    <property type="entry name" value="Ribosomal_uS2_CS"/>
</dbReference>
<dbReference type="InterPro" id="IPR001865">
    <property type="entry name" value="Ribosomal_uS2"/>
</dbReference>
<dbReference type="GO" id="GO:0006412">
    <property type="term" value="P:translation"/>
    <property type="evidence" value="ECO:0007669"/>
    <property type="project" value="InterPro"/>
</dbReference>
<evidence type="ECO:0008006" key="6">
    <source>
        <dbReference type="Google" id="ProtNLM"/>
    </source>
</evidence>
<dbReference type="PROSITE" id="PS00963">
    <property type="entry name" value="RIBOSOMAL_S2_2"/>
    <property type="match status" value="1"/>
</dbReference>
<dbReference type="Gene3D" id="3.40.50.10490">
    <property type="entry name" value="Glucose-6-phosphate isomerase like protein, domain 1"/>
    <property type="match status" value="1"/>
</dbReference>
<dbReference type="GO" id="GO:0003735">
    <property type="term" value="F:structural constituent of ribosome"/>
    <property type="evidence" value="ECO:0007669"/>
    <property type="project" value="InterPro"/>
</dbReference>
<reference evidence="5" key="1">
    <citation type="submission" date="2018-05" db="EMBL/GenBank/DDBJ databases">
        <authorList>
            <person name="Lanie J.A."/>
            <person name="Ng W.-L."/>
            <person name="Kazmierczak K.M."/>
            <person name="Andrzejewski T.M."/>
            <person name="Davidsen T.M."/>
            <person name="Wayne K.J."/>
            <person name="Tettelin H."/>
            <person name="Glass J.I."/>
            <person name="Rusch D."/>
            <person name="Podicherti R."/>
            <person name="Tsui H.-C.T."/>
            <person name="Winkler M.E."/>
        </authorList>
    </citation>
    <scope>NUCLEOTIDE SEQUENCE</scope>
</reference>
<dbReference type="HAMAP" id="MF_00291_B">
    <property type="entry name" value="Ribosomal_uS2_B"/>
    <property type="match status" value="1"/>
</dbReference>
<feature type="compositionally biased region" description="Basic residues" evidence="4">
    <location>
        <begin position="257"/>
        <end position="268"/>
    </location>
</feature>
<dbReference type="NCBIfam" id="TIGR01011">
    <property type="entry name" value="rpsB_bact"/>
    <property type="match status" value="1"/>
</dbReference>
<organism evidence="5">
    <name type="scientific">marine metagenome</name>
    <dbReference type="NCBI Taxonomy" id="408172"/>
    <lineage>
        <taxon>unclassified sequences</taxon>
        <taxon>metagenomes</taxon>
        <taxon>ecological metagenomes</taxon>
    </lineage>
</organism>
<dbReference type="InterPro" id="IPR023591">
    <property type="entry name" value="Ribosomal_uS2_flav_dom_sf"/>
</dbReference>
<name>A0A381NA47_9ZZZZ</name>
<evidence type="ECO:0000256" key="4">
    <source>
        <dbReference type="SAM" id="MobiDB-lite"/>
    </source>
</evidence>
<feature type="compositionally biased region" description="Basic and acidic residues" evidence="4">
    <location>
        <begin position="278"/>
        <end position="292"/>
    </location>
</feature>
<dbReference type="AlphaFoldDB" id="A0A381NA47"/>
<keyword evidence="3" id="KW-0687">Ribonucleoprotein</keyword>
<evidence type="ECO:0000256" key="1">
    <source>
        <dbReference type="ARBA" id="ARBA00006242"/>
    </source>
</evidence>
<comment type="similarity">
    <text evidence="1">Belongs to the universal ribosomal protein uS2 family.</text>
</comment>
<evidence type="ECO:0000256" key="2">
    <source>
        <dbReference type="ARBA" id="ARBA00022980"/>
    </source>
</evidence>
<dbReference type="PROSITE" id="PS00962">
    <property type="entry name" value="RIBOSOMAL_S2_1"/>
    <property type="match status" value="1"/>
</dbReference>
<dbReference type="SUPFAM" id="SSF52313">
    <property type="entry name" value="Ribosomal protein S2"/>
    <property type="match status" value="1"/>
</dbReference>
<protein>
    <recommendedName>
        <fullName evidence="6">30S ribosomal protein S2</fullName>
    </recommendedName>
</protein>
<dbReference type="InterPro" id="IPR005706">
    <property type="entry name" value="Ribosomal_uS2_bac/mit/plastid"/>
</dbReference>
<dbReference type="GO" id="GO:0022627">
    <property type="term" value="C:cytosolic small ribosomal subunit"/>
    <property type="evidence" value="ECO:0007669"/>
    <property type="project" value="TreeGrafter"/>
</dbReference>
<evidence type="ECO:0000256" key="3">
    <source>
        <dbReference type="ARBA" id="ARBA00023274"/>
    </source>
</evidence>
<dbReference type="PANTHER" id="PTHR12534">
    <property type="entry name" value="30S RIBOSOMAL PROTEIN S2 PROKARYOTIC AND ORGANELLAR"/>
    <property type="match status" value="1"/>
</dbReference>
<evidence type="ECO:0000313" key="5">
    <source>
        <dbReference type="EMBL" id="SUZ51490.1"/>
    </source>
</evidence>
<dbReference type="Pfam" id="PF00318">
    <property type="entry name" value="Ribosomal_S2"/>
    <property type="match status" value="1"/>
</dbReference>